<dbReference type="VEuPathDB" id="FungiDB:jhhlp_005799"/>
<evidence type="ECO:0000313" key="1">
    <source>
        <dbReference type="EMBL" id="PKS07198.1"/>
    </source>
</evidence>
<dbReference type="PANTHER" id="PTHR21174:SF0">
    <property type="entry name" value="HD PHOSPHOHYDROLASE FAMILY PROTEIN-RELATED"/>
    <property type="match status" value="1"/>
</dbReference>
<evidence type="ECO:0008006" key="3">
    <source>
        <dbReference type="Google" id="ProtNLM"/>
    </source>
</evidence>
<dbReference type="PANTHER" id="PTHR21174">
    <property type="match status" value="1"/>
</dbReference>
<dbReference type="EMBL" id="NLAX01000701">
    <property type="protein sequence ID" value="PKS07198.1"/>
    <property type="molecule type" value="Genomic_DNA"/>
</dbReference>
<evidence type="ECO:0000313" key="2">
    <source>
        <dbReference type="Proteomes" id="UP000233524"/>
    </source>
</evidence>
<keyword evidence="2" id="KW-1185">Reference proteome</keyword>
<dbReference type="PIRSF" id="PIRSF035170">
    <property type="entry name" value="HD_phosphohydro"/>
    <property type="match status" value="1"/>
</dbReference>
<protein>
    <recommendedName>
        <fullName evidence="3">HD domain-containing protein</fullName>
    </recommendedName>
</protein>
<proteinExistence type="predicted"/>
<dbReference type="OrthoDB" id="330671at2759"/>
<gene>
    <name evidence="1" type="ORF">jhhlp_005799</name>
</gene>
<dbReference type="Proteomes" id="UP000233524">
    <property type="component" value="Unassembled WGS sequence"/>
</dbReference>
<reference evidence="1 2" key="1">
    <citation type="journal article" date="2017" name="G3 (Bethesda)">
        <title>First Draft Genome Sequence of the Pathogenic Fungus Lomentospora prolificans (Formerly Scedosporium prolificans).</title>
        <authorList>
            <person name="Luo R."/>
            <person name="Zimin A."/>
            <person name="Workman R."/>
            <person name="Fan Y."/>
            <person name="Pertea G."/>
            <person name="Grossman N."/>
            <person name="Wear M.P."/>
            <person name="Jia B."/>
            <person name="Miller H."/>
            <person name="Casadevall A."/>
            <person name="Timp W."/>
            <person name="Zhang S.X."/>
            <person name="Salzberg S.L."/>
        </authorList>
    </citation>
    <scope>NUCLEOTIDE SEQUENCE [LARGE SCALE GENOMIC DNA]</scope>
    <source>
        <strain evidence="1 2">JHH-5317</strain>
    </source>
</reference>
<dbReference type="Gene3D" id="1.10.3210.10">
    <property type="entry name" value="Hypothetical protein af1432"/>
    <property type="match status" value="1"/>
</dbReference>
<accession>A0A2N3N448</accession>
<dbReference type="AlphaFoldDB" id="A0A2N3N448"/>
<dbReference type="InterPro" id="IPR009218">
    <property type="entry name" value="HD_phosphohydro"/>
</dbReference>
<name>A0A2N3N448_9PEZI</name>
<dbReference type="InParanoid" id="A0A2N3N448"/>
<organism evidence="1 2">
    <name type="scientific">Lomentospora prolificans</name>
    <dbReference type="NCBI Taxonomy" id="41688"/>
    <lineage>
        <taxon>Eukaryota</taxon>
        <taxon>Fungi</taxon>
        <taxon>Dikarya</taxon>
        <taxon>Ascomycota</taxon>
        <taxon>Pezizomycotina</taxon>
        <taxon>Sordariomycetes</taxon>
        <taxon>Hypocreomycetidae</taxon>
        <taxon>Microascales</taxon>
        <taxon>Microascaceae</taxon>
        <taxon>Lomentospora</taxon>
    </lineage>
</organism>
<sequence length="203" mass="23407">MAALLDSQTLEELQKLYSAEDRKYHSLEHINSLLSLLQEHKDLFEDPEAVEAAIWFHDAIYDAKATDNEARSAQLALERLNGSESLIEPGRIQRICTMIEATATHKVPEFPEERFVSDAEMFLDMDLSILGAEKGIFANYEAAVRQEYAWVSDDEWRKGRAAVLTSFLERPYIFYSRVFRDELEQRARENISSSLEKLDLRGE</sequence>
<dbReference type="SUPFAM" id="SSF109604">
    <property type="entry name" value="HD-domain/PDEase-like"/>
    <property type="match status" value="1"/>
</dbReference>
<comment type="caution">
    <text evidence="1">The sequence shown here is derived from an EMBL/GenBank/DDBJ whole genome shotgun (WGS) entry which is preliminary data.</text>
</comment>